<organism evidence="6 8">
    <name type="scientific">Adineta steineri</name>
    <dbReference type="NCBI Taxonomy" id="433720"/>
    <lineage>
        <taxon>Eukaryota</taxon>
        <taxon>Metazoa</taxon>
        <taxon>Spiralia</taxon>
        <taxon>Gnathifera</taxon>
        <taxon>Rotifera</taxon>
        <taxon>Eurotatoria</taxon>
        <taxon>Bdelloidea</taxon>
        <taxon>Adinetida</taxon>
        <taxon>Adinetidae</taxon>
        <taxon>Adineta</taxon>
    </lineage>
</organism>
<dbReference type="PANTHER" id="PTHR45721">
    <property type="entry name" value="LAMIN DM0-RELATED"/>
    <property type="match status" value="1"/>
</dbReference>
<name>A0A814W4W3_9BILA</name>
<dbReference type="Pfam" id="PF00932">
    <property type="entry name" value="LTD"/>
    <property type="match status" value="1"/>
</dbReference>
<dbReference type="SUPFAM" id="SSF74853">
    <property type="entry name" value="Lamin A/C globular tail domain"/>
    <property type="match status" value="1"/>
</dbReference>
<dbReference type="Pfam" id="PF00038">
    <property type="entry name" value="Filament"/>
    <property type="match status" value="1"/>
</dbReference>
<evidence type="ECO:0000256" key="3">
    <source>
        <dbReference type="RuleBase" id="RU000685"/>
    </source>
</evidence>
<dbReference type="EMBL" id="CAJNON010000325">
    <property type="protein sequence ID" value="CAF1196580.1"/>
    <property type="molecule type" value="Genomic_DNA"/>
</dbReference>
<dbReference type="Gene3D" id="2.60.40.1260">
    <property type="entry name" value="Lamin Tail domain"/>
    <property type="match status" value="1"/>
</dbReference>
<dbReference type="GO" id="GO:0005882">
    <property type="term" value="C:intermediate filament"/>
    <property type="evidence" value="ECO:0007669"/>
    <property type="project" value="UniProtKB-KW"/>
</dbReference>
<dbReference type="GO" id="GO:0007097">
    <property type="term" value="P:nuclear migration"/>
    <property type="evidence" value="ECO:0007669"/>
    <property type="project" value="TreeGrafter"/>
</dbReference>
<dbReference type="GO" id="GO:0006998">
    <property type="term" value="P:nuclear envelope organization"/>
    <property type="evidence" value="ECO:0007669"/>
    <property type="project" value="TreeGrafter"/>
</dbReference>
<evidence type="ECO:0000313" key="6">
    <source>
        <dbReference type="EMBL" id="CAF1196580.1"/>
    </source>
</evidence>
<dbReference type="AlphaFoldDB" id="A0A814W4W3"/>
<gene>
    <name evidence="7" type="ORF">OKA104_LOCUS3216</name>
    <name evidence="6" type="ORF">VCS650_LOCUS25370</name>
</gene>
<dbReference type="PROSITE" id="PS00226">
    <property type="entry name" value="IF_ROD_1"/>
    <property type="match status" value="1"/>
</dbReference>
<feature type="coiled-coil region" evidence="4">
    <location>
        <begin position="141"/>
        <end position="175"/>
    </location>
</feature>
<evidence type="ECO:0000256" key="2">
    <source>
        <dbReference type="ARBA" id="ARBA00023054"/>
    </source>
</evidence>
<protein>
    <recommendedName>
        <fullName evidence="5">LTD domain-containing protein</fullName>
    </recommendedName>
</protein>
<dbReference type="InterPro" id="IPR039008">
    <property type="entry name" value="IF_rod_dom"/>
</dbReference>
<sequence>MSHDLNKENNSLVTYRRNAHFGSSVQYTSSIVINLRQCQSDIQTQYQHEKDALNELNQRFHIFVDRVKYLESQNSKYLAELAAFQRPTLRDSSIDLKSSEYYFNTQSDISTLRSAQIDCESDFEWSKFQIGIYQQLFDTEQQWKEKRFIQLEQELKQLADELVNIRSSYTELERRTINQYTERDDIFKQYLALTHEWCNIRSQRKKWDLSMETLKTYIAFYKNIRSYSTRKFESTIIQSEDSEQYWAIELDQTIKKIRHDFEAFYATIFRGLTTYYETKMEEINKEVEQTAHYQRIESEEFVMVQQSLQIEYEKFQSSLTYERETIMKSESTYSNLESNAKTLALQYEDQLESQSREVQSLQESIMMIAYDINEIQQSKINLETEIVIYRYLLDTYGTGERQTIVPQKQIDTYAKGERVTIVPQKQIVVSNEFTTGKFFVRGRKKGFIGIKECAVNGKYISLVNHSSNKDIDISRWVLKQRIDSTSEIRYTIPNGTRLQQGKELRIYSKHNADLANGSAISALVQKQLVNNDVASWGVGDIIETRLLNHNGEEEASYLQSMELRKSNM</sequence>
<keyword evidence="2 4" id="KW-0175">Coiled coil</keyword>
<accession>A0A814W4W3</accession>
<dbReference type="GO" id="GO:0051664">
    <property type="term" value="P:nuclear pore localization"/>
    <property type="evidence" value="ECO:0007669"/>
    <property type="project" value="TreeGrafter"/>
</dbReference>
<dbReference type="InterPro" id="IPR018039">
    <property type="entry name" value="IF_conserved"/>
</dbReference>
<dbReference type="Proteomes" id="UP000663891">
    <property type="component" value="Unassembled WGS sequence"/>
</dbReference>
<dbReference type="EMBL" id="CAJOAY010000095">
    <property type="protein sequence ID" value="CAF3533310.1"/>
    <property type="molecule type" value="Genomic_DNA"/>
</dbReference>
<dbReference type="PROSITE" id="PS51841">
    <property type="entry name" value="LTD"/>
    <property type="match status" value="1"/>
</dbReference>
<dbReference type="OrthoDB" id="2441647at2759"/>
<evidence type="ECO:0000313" key="7">
    <source>
        <dbReference type="EMBL" id="CAF3533310.1"/>
    </source>
</evidence>
<comment type="similarity">
    <text evidence="3">Belongs to the intermediate filament family.</text>
</comment>
<dbReference type="InterPro" id="IPR001322">
    <property type="entry name" value="Lamin_tail_dom"/>
</dbReference>
<dbReference type="InterPro" id="IPR036415">
    <property type="entry name" value="Lamin_tail_dom_sf"/>
</dbReference>
<dbReference type="GO" id="GO:0090435">
    <property type="term" value="P:protein localization to nuclear envelope"/>
    <property type="evidence" value="ECO:0007669"/>
    <property type="project" value="TreeGrafter"/>
</dbReference>
<dbReference type="Proteomes" id="UP000663881">
    <property type="component" value="Unassembled WGS sequence"/>
</dbReference>
<dbReference type="GO" id="GO:0031507">
    <property type="term" value="P:heterochromatin formation"/>
    <property type="evidence" value="ECO:0007669"/>
    <property type="project" value="TreeGrafter"/>
</dbReference>
<feature type="domain" description="LTD" evidence="5">
    <location>
        <begin position="436"/>
        <end position="561"/>
    </location>
</feature>
<dbReference type="GO" id="GO:0005200">
    <property type="term" value="F:structural constituent of cytoskeleton"/>
    <property type="evidence" value="ECO:0007669"/>
    <property type="project" value="TreeGrafter"/>
</dbReference>
<evidence type="ECO:0000313" key="8">
    <source>
        <dbReference type="Proteomes" id="UP000663891"/>
    </source>
</evidence>
<evidence type="ECO:0000256" key="4">
    <source>
        <dbReference type="SAM" id="Coils"/>
    </source>
</evidence>
<dbReference type="PANTHER" id="PTHR45721:SF15">
    <property type="entry name" value="INTERMEDIATE FILAMENT PROTEIN IFP-1"/>
    <property type="match status" value="1"/>
</dbReference>
<evidence type="ECO:0000259" key="5">
    <source>
        <dbReference type="PROSITE" id="PS51841"/>
    </source>
</evidence>
<evidence type="ECO:0000256" key="1">
    <source>
        <dbReference type="ARBA" id="ARBA00022754"/>
    </source>
</evidence>
<keyword evidence="1 3" id="KW-0403">Intermediate filament</keyword>
<proteinExistence type="inferred from homology"/>
<dbReference type="GO" id="GO:0005652">
    <property type="term" value="C:nuclear lamina"/>
    <property type="evidence" value="ECO:0007669"/>
    <property type="project" value="TreeGrafter"/>
</dbReference>
<comment type="caution">
    <text evidence="6">The sequence shown here is derived from an EMBL/GenBank/DDBJ whole genome shotgun (WGS) entry which is preliminary data.</text>
</comment>
<dbReference type="SUPFAM" id="SSF64593">
    <property type="entry name" value="Intermediate filament protein, coiled coil region"/>
    <property type="match status" value="2"/>
</dbReference>
<reference evidence="6" key="1">
    <citation type="submission" date="2021-02" db="EMBL/GenBank/DDBJ databases">
        <authorList>
            <person name="Nowell W R."/>
        </authorList>
    </citation>
    <scope>NUCLEOTIDE SEQUENCE</scope>
</reference>